<reference evidence="3" key="1">
    <citation type="submission" date="2017-05" db="UniProtKB">
        <authorList>
            <consortium name="EnsemblMetazoa"/>
        </authorList>
    </citation>
    <scope>IDENTIFICATION</scope>
</reference>
<dbReference type="PROSITE" id="PS51253">
    <property type="entry name" value="HTH_CENPB"/>
    <property type="match status" value="1"/>
</dbReference>
<dbReference type="OrthoDB" id="10060239at2759"/>
<dbReference type="InterPro" id="IPR050863">
    <property type="entry name" value="CenT-Element_Derived"/>
</dbReference>
<dbReference type="PANTHER" id="PTHR19303">
    <property type="entry name" value="TRANSPOSON"/>
    <property type="match status" value="1"/>
</dbReference>
<dbReference type="eggNOG" id="KOG3105">
    <property type="taxonomic scope" value="Eukaryota"/>
</dbReference>
<name>A0A1X7UV03_AMPQE</name>
<dbReference type="GO" id="GO:0003677">
    <property type="term" value="F:DNA binding"/>
    <property type="evidence" value="ECO:0007669"/>
    <property type="project" value="UniProtKB-KW"/>
</dbReference>
<dbReference type="Pfam" id="PF03221">
    <property type="entry name" value="HTH_Tnp_Tc5"/>
    <property type="match status" value="1"/>
</dbReference>
<dbReference type="AlphaFoldDB" id="A0A1X7UV03"/>
<proteinExistence type="predicted"/>
<sequence>MSVVRKRSSYSISFKLQAVEVAERVSREGAARQFKVDSKRIREWCSQKERLLALLREERAKGLSERKRLNGGGRKMMDENMEEALFQWIVYMSNQNFRVSREMIKDKAKKLSTVPNFKASQGWLQRFMKRKGVAIHQSRHCPYAEYLPTPELIEDFTFMQAMAHGYNGHPQVMQHNLC</sequence>
<dbReference type="EnsemblMetazoa" id="Aqu2.1.31810_001">
    <property type="protein sequence ID" value="Aqu2.1.31810_001"/>
    <property type="gene ID" value="Aqu2.1.31810"/>
</dbReference>
<dbReference type="SUPFAM" id="SSF46689">
    <property type="entry name" value="Homeodomain-like"/>
    <property type="match status" value="1"/>
</dbReference>
<dbReference type="GO" id="GO:0005634">
    <property type="term" value="C:nucleus"/>
    <property type="evidence" value="ECO:0007669"/>
    <property type="project" value="TreeGrafter"/>
</dbReference>
<feature type="domain" description="HTH CENPB-type" evidence="2">
    <location>
        <begin position="69"/>
        <end position="137"/>
    </location>
</feature>
<evidence type="ECO:0000256" key="1">
    <source>
        <dbReference type="ARBA" id="ARBA00023125"/>
    </source>
</evidence>
<evidence type="ECO:0000313" key="3">
    <source>
        <dbReference type="EnsemblMetazoa" id="Aqu2.1.31810_001"/>
    </source>
</evidence>
<keyword evidence="1" id="KW-0238">DNA-binding</keyword>
<dbReference type="InterPro" id="IPR009057">
    <property type="entry name" value="Homeodomain-like_sf"/>
</dbReference>
<dbReference type="SMART" id="SM00674">
    <property type="entry name" value="CENPB"/>
    <property type="match status" value="1"/>
</dbReference>
<dbReference type="PANTHER" id="PTHR19303:SF73">
    <property type="entry name" value="PROTEIN PDC2"/>
    <property type="match status" value="1"/>
</dbReference>
<protein>
    <recommendedName>
        <fullName evidence="2">HTH CENPB-type domain-containing protein</fullName>
    </recommendedName>
</protein>
<organism evidence="3">
    <name type="scientific">Amphimedon queenslandica</name>
    <name type="common">Sponge</name>
    <dbReference type="NCBI Taxonomy" id="400682"/>
    <lineage>
        <taxon>Eukaryota</taxon>
        <taxon>Metazoa</taxon>
        <taxon>Porifera</taxon>
        <taxon>Demospongiae</taxon>
        <taxon>Heteroscleromorpha</taxon>
        <taxon>Haplosclerida</taxon>
        <taxon>Niphatidae</taxon>
        <taxon>Amphimedon</taxon>
    </lineage>
</organism>
<dbReference type="Gene3D" id="1.10.10.60">
    <property type="entry name" value="Homeodomain-like"/>
    <property type="match status" value="2"/>
</dbReference>
<dbReference type="InterPro" id="IPR006600">
    <property type="entry name" value="HTH_CenpB_DNA-bd_dom"/>
</dbReference>
<evidence type="ECO:0000259" key="2">
    <source>
        <dbReference type="PROSITE" id="PS51253"/>
    </source>
</evidence>
<dbReference type="InParanoid" id="A0A1X7UV03"/>
<accession>A0A1X7UV03</accession>